<evidence type="ECO:0000259" key="2">
    <source>
        <dbReference type="Pfam" id="PF12697"/>
    </source>
</evidence>
<dbReference type="EMBL" id="BMQQ01000026">
    <property type="protein sequence ID" value="GGT53734.1"/>
    <property type="molecule type" value="Genomic_DNA"/>
</dbReference>
<evidence type="ECO:0000256" key="1">
    <source>
        <dbReference type="ARBA" id="ARBA00022801"/>
    </source>
</evidence>
<dbReference type="SUPFAM" id="SSF53474">
    <property type="entry name" value="alpha/beta-Hydrolases"/>
    <property type="match status" value="1"/>
</dbReference>
<feature type="domain" description="AB hydrolase-1" evidence="2">
    <location>
        <begin position="48"/>
        <end position="286"/>
    </location>
</feature>
<protein>
    <submittedName>
        <fullName evidence="3">Hydrolase</fullName>
    </submittedName>
</protein>
<dbReference type="PRINTS" id="PR00111">
    <property type="entry name" value="ABHYDROLASE"/>
</dbReference>
<sequence length="300" mass="32387">MEVATMNDSHTDSGIRERLLAGFPATERRIDLAGVPTAVLEGGDGPPIVLLHGPGEFAATWMRVMPALMATHRVVAPDLPGHGASEAGEGPLKADRVLAWLGELIERTCASRPVVAGHLLGGAIAARFACDHGDRLARLVLVDTYGLGRFRPAPRFALAMARFLVRPTPRAQDQLMGACMTDLGRLREQLGDSMKLLEAYALDRARAPGQKPVLRSLMPEFAMTPIPEADLARITVPTSLICGRHDLQVRLKVAEAASARYGWPLHVIENAADDPAFEQPEAFLEALRTEIGRPLLPRAA</sequence>
<accession>A0A918LUE6</accession>
<gene>
    <name evidence="3" type="ORF">GCM10014713_54520</name>
</gene>
<dbReference type="InterPro" id="IPR029058">
    <property type="entry name" value="AB_hydrolase_fold"/>
</dbReference>
<dbReference type="InterPro" id="IPR050266">
    <property type="entry name" value="AB_hydrolase_sf"/>
</dbReference>
<keyword evidence="4" id="KW-1185">Reference proteome</keyword>
<reference evidence="3" key="1">
    <citation type="journal article" date="2014" name="Int. J. Syst. Evol. Microbiol.">
        <title>Complete genome sequence of Corynebacterium casei LMG S-19264T (=DSM 44701T), isolated from a smear-ripened cheese.</title>
        <authorList>
            <consortium name="US DOE Joint Genome Institute (JGI-PGF)"/>
            <person name="Walter F."/>
            <person name="Albersmeier A."/>
            <person name="Kalinowski J."/>
            <person name="Ruckert C."/>
        </authorList>
    </citation>
    <scope>NUCLEOTIDE SEQUENCE</scope>
    <source>
        <strain evidence="3">JCM 3172</strain>
    </source>
</reference>
<evidence type="ECO:0000313" key="4">
    <source>
        <dbReference type="Proteomes" id="UP000619486"/>
    </source>
</evidence>
<dbReference type="PANTHER" id="PTHR43798">
    <property type="entry name" value="MONOACYLGLYCEROL LIPASE"/>
    <property type="match status" value="1"/>
</dbReference>
<dbReference type="InterPro" id="IPR000073">
    <property type="entry name" value="AB_hydrolase_1"/>
</dbReference>
<dbReference type="Pfam" id="PF12697">
    <property type="entry name" value="Abhydrolase_6"/>
    <property type="match status" value="1"/>
</dbReference>
<dbReference type="PANTHER" id="PTHR43798:SF31">
    <property type="entry name" value="AB HYDROLASE SUPERFAMILY PROTEIN YCLE"/>
    <property type="match status" value="1"/>
</dbReference>
<comment type="caution">
    <text evidence="3">The sequence shown here is derived from an EMBL/GenBank/DDBJ whole genome shotgun (WGS) entry which is preliminary data.</text>
</comment>
<dbReference type="AlphaFoldDB" id="A0A918LUE6"/>
<dbReference type="GO" id="GO:0016787">
    <property type="term" value="F:hydrolase activity"/>
    <property type="evidence" value="ECO:0007669"/>
    <property type="project" value="UniProtKB-KW"/>
</dbReference>
<organism evidence="3 4">
    <name type="scientific">Streptomyces purpureus</name>
    <dbReference type="NCBI Taxonomy" id="1951"/>
    <lineage>
        <taxon>Bacteria</taxon>
        <taxon>Bacillati</taxon>
        <taxon>Actinomycetota</taxon>
        <taxon>Actinomycetes</taxon>
        <taxon>Kitasatosporales</taxon>
        <taxon>Streptomycetaceae</taxon>
        <taxon>Streptomyces</taxon>
    </lineage>
</organism>
<keyword evidence="1 3" id="KW-0378">Hydrolase</keyword>
<dbReference type="GO" id="GO:0016020">
    <property type="term" value="C:membrane"/>
    <property type="evidence" value="ECO:0007669"/>
    <property type="project" value="TreeGrafter"/>
</dbReference>
<reference evidence="3" key="2">
    <citation type="submission" date="2020-09" db="EMBL/GenBank/DDBJ databases">
        <authorList>
            <person name="Sun Q."/>
            <person name="Ohkuma M."/>
        </authorList>
    </citation>
    <scope>NUCLEOTIDE SEQUENCE</scope>
    <source>
        <strain evidence="3">JCM 3172</strain>
    </source>
</reference>
<dbReference type="Proteomes" id="UP000619486">
    <property type="component" value="Unassembled WGS sequence"/>
</dbReference>
<evidence type="ECO:0000313" key="3">
    <source>
        <dbReference type="EMBL" id="GGT53734.1"/>
    </source>
</evidence>
<proteinExistence type="predicted"/>
<dbReference type="Gene3D" id="3.40.50.1820">
    <property type="entry name" value="alpha/beta hydrolase"/>
    <property type="match status" value="1"/>
</dbReference>
<name>A0A918LUE6_9ACTN</name>